<reference evidence="3" key="1">
    <citation type="submission" date="2005-09" db="EMBL/GenBank/DDBJ databases">
        <title>Annotation of the Aspergillus terreus NIH2624 genome.</title>
        <authorList>
            <person name="Birren B.W."/>
            <person name="Lander E.S."/>
            <person name="Galagan J.E."/>
            <person name="Nusbaum C."/>
            <person name="Devon K."/>
            <person name="Henn M."/>
            <person name="Ma L.-J."/>
            <person name="Jaffe D.B."/>
            <person name="Butler J."/>
            <person name="Alvarez P."/>
            <person name="Gnerre S."/>
            <person name="Grabherr M."/>
            <person name="Kleber M."/>
            <person name="Mauceli E.W."/>
            <person name="Brockman W."/>
            <person name="Rounsley S."/>
            <person name="Young S.K."/>
            <person name="LaButti K."/>
            <person name="Pushparaj V."/>
            <person name="DeCaprio D."/>
            <person name="Crawford M."/>
            <person name="Koehrsen M."/>
            <person name="Engels R."/>
            <person name="Montgomery P."/>
            <person name="Pearson M."/>
            <person name="Howarth C."/>
            <person name="Larson L."/>
            <person name="Luoma S."/>
            <person name="White J."/>
            <person name="Alvarado L."/>
            <person name="Kodira C.D."/>
            <person name="Zeng Q."/>
            <person name="Oleary S."/>
            <person name="Yandava C."/>
            <person name="Denning D.W."/>
            <person name="Nierman W.C."/>
            <person name="Milne T."/>
            <person name="Madden K."/>
        </authorList>
    </citation>
    <scope>NUCLEOTIDE SEQUENCE [LARGE SCALE GENOMIC DNA]</scope>
    <source>
        <strain evidence="3">NIH 2624 / FGSC A1156</strain>
    </source>
</reference>
<protein>
    <recommendedName>
        <fullName evidence="1">SRR1-like domain-containing protein</fullName>
    </recommendedName>
</protein>
<sequence length="265" mass="29383">MPHTHRKKHPPPQKRLQVTDDAGWTHVTTGGPRARRVLRTTNPDQILPAEAPAALTLPDLQTQFTAHQRRWTASTTASVVRDTLRRVLGNLGSSSSGSAPLNIVCIGLGSPSGFLRGGWVDRRSVSMYQLAALVTIIEECRASHPSTSTPTPVYAQDPVFNALDESLLDSLGVTVVQHPRAFDEISSRTLLFCPGAERAHLEQLLRADDRTPPVLFGGPLEDTESEVIGQFARMRQSVRLPRFEEQEHAFWDMRVYYPAETSEET</sequence>
<dbReference type="VEuPathDB" id="FungiDB:ATEG_06587"/>
<dbReference type="Proteomes" id="UP000007963">
    <property type="component" value="Unassembled WGS sequence"/>
</dbReference>
<feature type="domain" description="SRR1-like" evidence="1">
    <location>
        <begin position="94"/>
        <end position="257"/>
    </location>
</feature>
<dbReference type="EMBL" id="CH476602">
    <property type="protein sequence ID" value="EAU33131.1"/>
    <property type="molecule type" value="Genomic_DNA"/>
</dbReference>
<dbReference type="RefSeq" id="XP_001215765.1">
    <property type="nucleotide sequence ID" value="XM_001215765.1"/>
</dbReference>
<dbReference type="InterPro" id="IPR012942">
    <property type="entry name" value="SRR1-like"/>
</dbReference>
<proteinExistence type="predicted"/>
<organism evidence="2 3">
    <name type="scientific">Aspergillus terreus (strain NIH 2624 / FGSC A1156)</name>
    <dbReference type="NCBI Taxonomy" id="341663"/>
    <lineage>
        <taxon>Eukaryota</taxon>
        <taxon>Fungi</taxon>
        <taxon>Dikarya</taxon>
        <taxon>Ascomycota</taxon>
        <taxon>Pezizomycotina</taxon>
        <taxon>Eurotiomycetes</taxon>
        <taxon>Eurotiomycetidae</taxon>
        <taxon>Eurotiales</taxon>
        <taxon>Aspergillaceae</taxon>
        <taxon>Aspergillus</taxon>
        <taxon>Aspergillus subgen. Circumdati</taxon>
    </lineage>
</organism>
<name>Q0CI97_ASPTN</name>
<gene>
    <name evidence="2" type="ORF">ATEG_06587</name>
</gene>
<evidence type="ECO:0000313" key="3">
    <source>
        <dbReference type="Proteomes" id="UP000007963"/>
    </source>
</evidence>
<dbReference type="STRING" id="341663.Q0CI97"/>
<dbReference type="OMA" id="EHAFWNM"/>
<dbReference type="Pfam" id="PF07985">
    <property type="entry name" value="SRR1"/>
    <property type="match status" value="1"/>
</dbReference>
<dbReference type="PANTHER" id="PTHR42080:SF1">
    <property type="entry name" value="SRR1-LIKE DOMAIN-CONTAINING PROTEIN"/>
    <property type="match status" value="1"/>
</dbReference>
<evidence type="ECO:0000259" key="1">
    <source>
        <dbReference type="Pfam" id="PF07985"/>
    </source>
</evidence>
<accession>Q0CI97</accession>
<dbReference type="GeneID" id="4322380"/>
<dbReference type="OrthoDB" id="5318346at2759"/>
<dbReference type="PANTHER" id="PTHR42080">
    <property type="entry name" value="SRR1 DOMAIN-CONTAINING PROTEIN"/>
    <property type="match status" value="1"/>
</dbReference>
<dbReference type="HOGENOM" id="CLU_048152_2_0_1"/>
<dbReference type="AlphaFoldDB" id="Q0CI97"/>
<dbReference type="eggNOG" id="ENOG502SC31">
    <property type="taxonomic scope" value="Eukaryota"/>
</dbReference>
<evidence type="ECO:0000313" key="2">
    <source>
        <dbReference type="EMBL" id="EAU33131.1"/>
    </source>
</evidence>